<proteinExistence type="predicted"/>
<dbReference type="Pfam" id="PF12146">
    <property type="entry name" value="Hydrolase_4"/>
    <property type="match status" value="1"/>
</dbReference>
<protein>
    <recommendedName>
        <fullName evidence="1">Serine aminopeptidase S33 domain-containing protein</fullName>
    </recommendedName>
</protein>
<evidence type="ECO:0000313" key="2">
    <source>
        <dbReference type="EMBL" id="OGY93691.1"/>
    </source>
</evidence>
<comment type="caution">
    <text evidence="2">The sequence shown here is derived from an EMBL/GenBank/DDBJ whole genome shotgun (WGS) entry which is preliminary data.</text>
</comment>
<dbReference type="SUPFAM" id="SSF53474">
    <property type="entry name" value="alpha/beta-Hydrolases"/>
    <property type="match status" value="1"/>
</dbReference>
<dbReference type="Gene3D" id="3.40.50.1820">
    <property type="entry name" value="alpha/beta hydrolase"/>
    <property type="match status" value="1"/>
</dbReference>
<organism evidence="2 3">
    <name type="scientific">Candidatus Komeilibacteria bacterium RIFOXYC1_FULL_37_11</name>
    <dbReference type="NCBI Taxonomy" id="1798555"/>
    <lineage>
        <taxon>Bacteria</taxon>
        <taxon>Candidatus Komeiliibacteriota</taxon>
    </lineage>
</organism>
<evidence type="ECO:0000259" key="1">
    <source>
        <dbReference type="Pfam" id="PF12146"/>
    </source>
</evidence>
<reference evidence="2 3" key="1">
    <citation type="journal article" date="2016" name="Nat. Commun.">
        <title>Thousands of microbial genomes shed light on interconnected biogeochemical processes in an aquifer system.</title>
        <authorList>
            <person name="Anantharaman K."/>
            <person name="Brown C.T."/>
            <person name="Hug L.A."/>
            <person name="Sharon I."/>
            <person name="Castelle C.J."/>
            <person name="Probst A.J."/>
            <person name="Thomas B.C."/>
            <person name="Singh A."/>
            <person name="Wilkins M.J."/>
            <person name="Karaoz U."/>
            <person name="Brodie E.L."/>
            <person name="Williams K.H."/>
            <person name="Hubbard S.S."/>
            <person name="Banfield J.F."/>
        </authorList>
    </citation>
    <scope>NUCLEOTIDE SEQUENCE [LARGE SCALE GENOMIC DNA]</scope>
</reference>
<accession>A0A1G2BXJ4</accession>
<evidence type="ECO:0000313" key="3">
    <source>
        <dbReference type="Proteomes" id="UP000177626"/>
    </source>
</evidence>
<dbReference type="InterPro" id="IPR051044">
    <property type="entry name" value="MAG_DAG_Lipase"/>
</dbReference>
<sequence>MEKFFIKNRGGKNIAVILDKNTKPQGLVFIMHGIGASKDECYIERFAKAFLKKDFIVVRFDNRHSIGESEGNYYDVNFSNTYEDLEDVITWAKKEKWYKEPFVLVGHSLGAGCILWYGANHQSEIAGLVPVATTISGQQALARFRKSDLSLPFKLRRSSSFRLVKKLRWRQFKKDILNYNILPEAAKFTMPFLMMVGDADLHTPLEDQKQLYDLVPEPKEIHIIKGAGHTFRSATHLDQAEEILKNWIDKQVLKAKMTL</sequence>
<dbReference type="InterPro" id="IPR029058">
    <property type="entry name" value="AB_hydrolase_fold"/>
</dbReference>
<dbReference type="Proteomes" id="UP000177626">
    <property type="component" value="Unassembled WGS sequence"/>
</dbReference>
<dbReference type="EMBL" id="MHKQ01000018">
    <property type="protein sequence ID" value="OGY93691.1"/>
    <property type="molecule type" value="Genomic_DNA"/>
</dbReference>
<dbReference type="PANTHER" id="PTHR11614">
    <property type="entry name" value="PHOSPHOLIPASE-RELATED"/>
    <property type="match status" value="1"/>
</dbReference>
<dbReference type="AlphaFoldDB" id="A0A1G2BXJ4"/>
<gene>
    <name evidence="2" type="ORF">A2406_03940</name>
</gene>
<dbReference type="InterPro" id="IPR022742">
    <property type="entry name" value="Hydrolase_4"/>
</dbReference>
<name>A0A1G2BXJ4_9BACT</name>
<feature type="domain" description="Serine aminopeptidase S33" evidence="1">
    <location>
        <begin position="23"/>
        <end position="145"/>
    </location>
</feature>